<dbReference type="InterPro" id="IPR001478">
    <property type="entry name" value="PDZ"/>
</dbReference>
<dbReference type="GO" id="GO:0045053">
    <property type="term" value="P:protein retention in Golgi apparatus"/>
    <property type="evidence" value="ECO:0000318"/>
    <property type="project" value="GO_Central"/>
</dbReference>
<dbReference type="EMBL" id="CP001160">
    <property type="protein sequence ID" value="ACI64747.1"/>
    <property type="molecule type" value="Genomic_DNA"/>
</dbReference>
<evidence type="ECO:0000256" key="1">
    <source>
        <dbReference type="ARBA" id="ARBA00006545"/>
    </source>
</evidence>
<dbReference type="Pfam" id="PF25036">
    <property type="entry name" value="VPS13_VAB"/>
    <property type="match status" value="1"/>
</dbReference>
<feature type="compositionally biased region" description="Polar residues" evidence="4">
    <location>
        <begin position="137"/>
        <end position="148"/>
    </location>
</feature>
<proteinExistence type="inferred from homology"/>
<dbReference type="Pfam" id="PF12624">
    <property type="entry name" value="VPS13_N"/>
    <property type="match status" value="1"/>
</dbReference>
<dbReference type="InterPro" id="IPR009543">
    <property type="entry name" value="VPS13_VAB"/>
</dbReference>
<comment type="similarity">
    <text evidence="1">Belongs to the VPS13 family.</text>
</comment>
<dbReference type="eggNOG" id="KOG1809">
    <property type="taxonomic scope" value="Eukaryota"/>
</dbReference>
<dbReference type="Proteomes" id="UP000001449">
    <property type="component" value="Chromosome 7"/>
</dbReference>
<feature type="region of interest" description="Disordered" evidence="4">
    <location>
        <begin position="107"/>
        <end position="155"/>
    </location>
</feature>
<dbReference type="GeneID" id="7446605"/>
<dbReference type="PANTHER" id="PTHR16166">
    <property type="entry name" value="VACUOLAR PROTEIN SORTING-ASSOCIATED PROTEIN VPS13"/>
    <property type="match status" value="1"/>
</dbReference>
<keyword evidence="2" id="KW-0813">Transport</keyword>
<keyword evidence="7" id="KW-1185">Reference proteome</keyword>
<dbReference type="KEGG" id="tps:THAPS_6670"/>
<reference evidence="6 7" key="1">
    <citation type="journal article" date="2004" name="Science">
        <title>The genome of the diatom Thalassiosira pseudonana: ecology, evolution, and metabolism.</title>
        <authorList>
            <person name="Armbrust E.V."/>
            <person name="Berges J.A."/>
            <person name="Bowler C."/>
            <person name="Green B.R."/>
            <person name="Martinez D."/>
            <person name="Putnam N.H."/>
            <person name="Zhou S."/>
            <person name="Allen A.E."/>
            <person name="Apt K.E."/>
            <person name="Bechner M."/>
            <person name="Brzezinski M.A."/>
            <person name="Chaal B.K."/>
            <person name="Chiovitti A."/>
            <person name="Davis A.K."/>
            <person name="Demarest M.S."/>
            <person name="Detter J.C."/>
            <person name="Glavina T."/>
            <person name="Goodstein D."/>
            <person name="Hadi M.Z."/>
            <person name="Hellsten U."/>
            <person name="Hildebrand M."/>
            <person name="Jenkins B.D."/>
            <person name="Jurka J."/>
            <person name="Kapitonov V.V."/>
            <person name="Kroger N."/>
            <person name="Lau W.W."/>
            <person name="Lane T.W."/>
            <person name="Larimer F.W."/>
            <person name="Lippmeier J.C."/>
            <person name="Lucas S."/>
            <person name="Medina M."/>
            <person name="Montsant A."/>
            <person name="Obornik M."/>
            <person name="Parker M.S."/>
            <person name="Palenik B."/>
            <person name="Pazour G.J."/>
            <person name="Richardson P.M."/>
            <person name="Rynearson T.A."/>
            <person name="Saito M.A."/>
            <person name="Schwartz D.C."/>
            <person name="Thamatrakoln K."/>
            <person name="Valentin K."/>
            <person name="Vardi A."/>
            <person name="Wilkerson F.P."/>
            <person name="Rokhsar D.S."/>
        </authorList>
    </citation>
    <scope>NUCLEOTIDE SEQUENCE [LARGE SCALE GENOMIC DNA]</scope>
    <source>
        <strain evidence="6 7">CCMP1335</strain>
    </source>
</reference>
<evidence type="ECO:0000256" key="2">
    <source>
        <dbReference type="ARBA" id="ARBA00022448"/>
    </source>
</evidence>
<feature type="domain" description="PDZ" evidence="5">
    <location>
        <begin position="2833"/>
        <end position="2874"/>
    </location>
</feature>
<feature type="compositionally biased region" description="Basic and acidic residues" evidence="4">
    <location>
        <begin position="253"/>
        <end position="263"/>
    </location>
</feature>
<protein>
    <recommendedName>
        <fullName evidence="5">PDZ domain-containing protein</fullName>
    </recommendedName>
</protein>
<feature type="compositionally biased region" description="Acidic residues" evidence="4">
    <location>
        <begin position="58"/>
        <end position="73"/>
    </location>
</feature>
<evidence type="ECO:0000256" key="4">
    <source>
        <dbReference type="SAM" id="MobiDB-lite"/>
    </source>
</evidence>
<dbReference type="InterPro" id="IPR026847">
    <property type="entry name" value="VPS13"/>
</dbReference>
<feature type="region of interest" description="Disordered" evidence="4">
    <location>
        <begin position="224"/>
        <end position="263"/>
    </location>
</feature>
<feature type="region of interest" description="Disordered" evidence="4">
    <location>
        <begin position="2754"/>
        <end position="2777"/>
    </location>
</feature>
<dbReference type="HOGENOM" id="CLU_223629_0_0_1"/>
<dbReference type="InParanoid" id="B5YP64"/>
<name>B5YP64_THAPS</name>
<dbReference type="OMA" id="ESCANIA"/>
<sequence>MLERYLLSTLTTKFDHIFQDFDTSSTSAELSAWRGVLVLRNLKLREDALKGFGGVLGVDDDDDDDGIEEEDWGGDSSDSSSFQHQQQQQAERAVFQEIQSAMKEMNINSSSTDSDDDSFRSCASHIDSDDEVDETPKQTADFQRPQHSTSEKTPHLQIVHGTIGSLELHIPWKLLRATANSAKKSNGDSDTTTTAVANGEEVLAACSAVLSDVRILLAPSNHTRARARRQYNEQQQSANSRGFYRQQPMSTTTRKERNQRKLDEIREERELTVQSLLERELLRRARRSNVESGNTDSEESQNKESWLARWAKGLVARILSSLKVTVKNIHIRYEDEGCGWFDNTTTTTNQQQQRQRRQYRPAFSVGMRLEHFSIRNKGVDEEAPSPSIDKSDTASLGGIQLHHKVATVQQLAVYWDSSHEDLFVGYSTPTSEDDGVYYERRFEELDILSSDATNHDDGSGCGDSVLQHRYLIHPISPSLHLTMKDRNVQSALSPSPSTPPSIGATLSIPSCHIGFDRNTLEDVAYLRKCFATASISISSFRERRIERLIAQRLSSLRPLNGIKPLDNPRLWWRYAIRAVQILQSSTDGRSLKKMRVTKKQSWQRKGWLGLSRLLRLRKEYVAHYQSLWKNAAPEGNKGIDTLHMSLISIEDLLSQDEIVSFRLFAFALLANSSAAPKDGDRQLTPSESMDVDELASGQLSVLSADYRAVKLNQIVQAFESDELHPVEDTLNSDGLANRQVLEKGESSPMWAVSLACKEFIVQANDAPPASNAILTITQQSLQQTPIVRLRCSFASRFDNFCEGSWDLSCTMRTLTVSDLIGHNSIGGRTVVGWKHVAETAEGRELSALEQYATENSASIRIRSVIRKDASVQFVDNETNATTYIDFRVSPLEIVYSTSAFEALSRLFATVKTHELSRDYERISQALSRWRFEQRRKLMAVLALQKKFIVSVDIAAPVLVIPEDLQNLDCPTLVVDFGHLHFSNDSNAMHSTEFDDCWVLRLSNVRALCTGQSPLPDVSDTTISEQAIIDPFSLDFSICTHIAKISSEDTTNISVKANLPMLSFNLTSSAVNVVSRLRNRWNYIKAKNSMERRKFTLEDILLPDRLQSANQRGITNLFSSSTEKTDVATTETAVTPKSQLTFTFSAPVITLQISNDVGFEQPPSNALRNVIPLIKLSIRGIRGMLESQSDGIMSSSYFSAHLRSLYARDMTKTGNHICHFVSSDDPSVFDDNDAFPYKEVNTSDDDDDDDDETLDLVVVQSHTKANGDNEVTINFHELYVQWNPEMLARVQASLRLPPEGKVSSMNTVNVGGTTPQMEYFDALDEVSPAIGTFDPVGEVKRPAPAFKISFHLSKLRVAFNKDYQHRCLFTAVMNQTYISFQLKSLGGSIISATVADAKFLDPDNATGGTLYDQIIGLTSTGASTDTSSIVQLAFESFPIDSKSIERDYDNLMKMEFSEMKFVYINQLWLEIFDYYFEGMLGSALWGSKPKIVSTLVNLSGAALSDVATLFKRTKFTIHMAQPLLILPVCYRSPQHIRLQMGSFKAHNLFTADEMKREDDQSCRWTQWFNNCTLEMNEIDVRNWEGQKLNEVLLDSKPPSLLSSESLKFSFVCDEEESTSKRVEGAMDVVFQNASWSLLKDADCISKQRAMMKSISLKQTSNNKEWAGFPELLLPLAIGSSESQHIMQFTSTTHPDGNNVKTLHLDNPGIFLIAPAWKHVLNYFKYLPTNPDVFSRSEMSSIMQIGDRFYRLSKNSHPTSTEDDAPSLASTLSAEESVKRQLLVTLTSPRIIFVADATRQQSDTTTLTVYLSNMNYLSDSSPKYQSQTVVCDGLEIFTGLAKQSPTSSLLCPLSVCGSVTKTISKESPPHLKGWIWMEEIKARASYIDLTSTIDVCNGVETQAKGLSDVTSQETTKMVEMKNAGDTTQSPAQYLVHKVITSSDWGFQQSSSMRDRYFLLCELTPPDVYFRGPSAPEDHLMVFRTTLHQNGISSVDFNLQHLTAQWNPSTVIALQRFLGRMKKAALSILSMQSSSHKPKALPNTFPSESVRVIFNARIEGICICLNKEYQQRRLLDVMLRGMTMKFERYRDKSLLLQGALETVKAWDPDMSKPTSERNRLLLAAKYASGASDGDEGRSEHCFSFQYRTFKSTKESYRGHSALCFPPWIEEKASSGDIDDALSINIAPLEFNYIRERSSELADYLNNGLPGRGMGATSKASASFISSRIKTRSFLDLQISQPKLFIPRSSSSTIGGCYLSLGNVSVTSWFEEVVAFTNENADTWDTLLKKSLPNGNAGGKDELDWWRVLSVKLSLSIKAEVVSRHLSPTVSQAIDKLFDANLTVRKPSVGTTTVIRGKISPSILNLKYREYRMLNLVWTDNLGKPVDESKWENIDRTFWNEDTDSNTQSIIAYAESARFVRFGEQKTKNQGSQLNVKCSIESVSLTLHRDDWFDDLDEENAAFLCYDICNIALTNVELSMSKDSKGDTATSVAFYEMSFTDVDDFRRLARDVYIEGINHERLPCAFSVVAEGYGQEQQDPLISLVIRTFGIEEEIELKLNTLSILVLPRPIQEMLSFLASQWPCSNMETTRAESPKTISTVKAPKLMKPGSTRFKFVAIHPRLILLADETDPFSRALVLRGLAVANVRVSREEASSLPQSIGCDVQSTTTISGHLNQLESFVQNNIDTLIGSTRNNATNIDGVALIEPVTVTMEFRTTSRERFPTQRFLSVDVDPVFLSFSFGDLGLLNQVATKWTTKRKSKSSENYPHSKLPHDNTPHRVPTTPIAQFGLKHSMSSEYEDDVLTVDVIILTKKVGLTMRKAGASIIVDKSDSNPNIRVGDVLVSVNSKSVEFMPLPSIVDLFEASPRPLTLTFERIEHSKAMKEWDLSPHQSRDSNAWRSVSLDASFDDFDSPGSQGTARQNRDGKANEPTSAPTVHYDLLCKCGVRNGLDFGNGLGGSTVIERVNYELMEKCLLSTNNGTQKKLPLPGAILLAVDENEIEPEKVQALISSKETSSESKAYYALSFVEAESSSFGNITSLEARLSLKLTIIDDTNGRDMPVVRAGLNDISVMSKHGLGVATKKITTKRPTILTFRQLDGCAYSSERVLNVQTDIGSVNVDYYNAIINHWEPFIEPHCLGALIERQGANAFHNGQLSISISDKMFSSDVEVRPSPVDFVCVNVSDAAVNILSKAYSNWRSWKRAQVNTPSAEIEAIPSSPLATFSGSSLERIPSSRPASSAAELKRATKLAKMALDISRKRGANANSNNAPFILRNRTGLRFSFSASGIVTTDVDDGGDAQFQMTLEDVHTIQQSRHGTTRVRKYDGQFPKVEIKLDFSSFGELNRIDGIHADLISDLPTDKVGTTVRSVRIWKKMDDGTELSTCINIVWSVELEQNRRVLSLGSATCVKLLGCGPSVEVGVRFTNEIKSIGCSSNNIFRFPLWVECFCRQAAVFIRPANGSGETINVYDWSSHPIIELVQEKRNEHNPKEVYYKWVTEVDLLGGVLCKSNSTYAESIHSVWLACSYDRELLGNKEIGDANETMESKDNSQTPVANVRSLITVAISSAISIRNMLPCDIEWEVASDVQTNGSCSTFDGSSIREKQSQLFGGKALMAPPDSSSCSNLKCGRVVEVYTPDSLFRDLHIRFKCLTRSGCFLSEWLKVGVYDCSLRESFGGHMGTTQMNVQCNDSACGDDLTIGLKVSPRLSGKGVTLICYAEIWLRNLTSLPLAFGAPTLQIGSSRNADKSTLQGKISAESALVELSSVLDGNLFGNNYDFEEDESGDCSNLPLQQCDEVFEEVFEYLMLDERGGIERRWWASENHVSLRQEPCDGDMVNEGSWLIDCSGEPFLHNGWESCANIAGSKSFTFSGQRAFNRKHKFRRRRWYRNRRSTKADGCISNVVFHQPADLDRIDRAKREAERNAIGVQLEERKQSDNGLLDVFNHPQREGILDIMTAVANDGSILINVKCNDGRWSTPAIIPPSGSSNGVIRVHSSRWPQVTSAIKKQKLKGSRSAASNNSYIGEDAFHLGSHSGNLGMAPLEPSVYELIYQVTVLSGLWGELSRILTVTPRFIVKNESSWLDLEVKQVGAHDGTKVFLKRGGLIPFYWVDCSLPELVCTRPAQSRFKWSGGVDLLGLGMTSVRLRRPDGDDHPKLKTLRVNVELQSGTGGSGTIMSILDEDPCGEGSLFRIENHTPFQIFVEQDGVLANSLSTQRGSSDSINPGDRTSYGLDVPWRQGKYEGRTSASQNELLLIRCALAPLSTRDGVETTKLVCLAGVGDSIRLSPSKLSKLGSFVASELLGVRVLGVVCNDGPTRVVRFVLMKKEVTPSSYIGNAMRDTIISPVPSFMCSDDISRSQYDESTASNGVLGAASQTSIMLKTGKIPSETEATKQAFLGTAITASLGTKNNYSPGDEYSCELDLSGLVLSFIDSSPSELAVLSLHQCGVKARWNSLRKEHAKINIVVGWFQLDNHCPNAPFPVAVCPSVERESDLNEPRKTFSSDRAFLELKLDFAPQHRTGIQCLSAGAALHDVSISLDLAFILRMQRFLLGVQEHIMEAIGNGSWSFIDSQETWDIPNIERLIKERSMSGRNFNHKAMYFQRLAILPCREKFEGTEAAAIHAAVRKGDLLVGEGSGVIGVKIGSKNRTALAVVRGMFKSILVDALLRCDGASLNFQGVALFNHLSSTRGMKSYLGAHYLASLIANVPALLGSLAAFGNPLGLMRDLGDGVSDFVNEPVKGFKRSIEEMDPSFVMSGVARGTGSLARHTVGGFADSAAMLTETAAKNMAVLTLDRKYAQRRDRVMKLKANDAKTANVLKGFESGMLKLINGVLEGVTGVVSKPIRGAERDGFEGFAKGIGKGLLGLVVKPVIGTTDLLTDTLIGVKGSVDSTRPQGLSTVQGQIRPRRALYGRDRVVRPYRIDDATAATIQSRSRLGGEEYLSHVDMVSSVALFSYRKLLVLSQDGEEILLLVFKEIDKVEVQQPEEGSSGCNAVIYLNDLEQVTDDKKKEVEKKVVKCEDEKIANMFCEELRKVINSTAR</sequence>
<feature type="region of interest" description="Disordered" evidence="4">
    <location>
        <begin position="54"/>
        <end position="92"/>
    </location>
</feature>
<dbReference type="PROSITE" id="PS50106">
    <property type="entry name" value="PDZ"/>
    <property type="match status" value="1"/>
</dbReference>
<evidence type="ECO:0000259" key="5">
    <source>
        <dbReference type="PROSITE" id="PS50106"/>
    </source>
</evidence>
<reference evidence="6 7" key="2">
    <citation type="journal article" date="2008" name="Nature">
        <title>The Phaeodactylum genome reveals the evolutionary history of diatom genomes.</title>
        <authorList>
            <person name="Bowler C."/>
            <person name="Allen A.E."/>
            <person name="Badger J.H."/>
            <person name="Grimwood J."/>
            <person name="Jabbari K."/>
            <person name="Kuo A."/>
            <person name="Maheswari U."/>
            <person name="Martens C."/>
            <person name="Maumus F."/>
            <person name="Otillar R.P."/>
            <person name="Rayko E."/>
            <person name="Salamov A."/>
            <person name="Vandepoele K."/>
            <person name="Beszteri B."/>
            <person name="Gruber A."/>
            <person name="Heijde M."/>
            <person name="Katinka M."/>
            <person name="Mock T."/>
            <person name="Valentin K."/>
            <person name="Verret F."/>
            <person name="Berges J.A."/>
            <person name="Brownlee C."/>
            <person name="Cadoret J.P."/>
            <person name="Chiovitti A."/>
            <person name="Choi C.J."/>
            <person name="Coesel S."/>
            <person name="De Martino A."/>
            <person name="Detter J.C."/>
            <person name="Durkin C."/>
            <person name="Falciatore A."/>
            <person name="Fournet J."/>
            <person name="Haruta M."/>
            <person name="Huysman M.J."/>
            <person name="Jenkins B.D."/>
            <person name="Jiroutova K."/>
            <person name="Jorgensen R.E."/>
            <person name="Joubert Y."/>
            <person name="Kaplan A."/>
            <person name="Kroger N."/>
            <person name="Kroth P.G."/>
            <person name="La Roche J."/>
            <person name="Lindquist E."/>
            <person name="Lommer M."/>
            <person name="Martin-Jezequel V."/>
            <person name="Lopez P.J."/>
            <person name="Lucas S."/>
            <person name="Mangogna M."/>
            <person name="McGinnis K."/>
            <person name="Medlin L.K."/>
            <person name="Montsant A."/>
            <person name="Oudot-Le Secq M.P."/>
            <person name="Napoli C."/>
            <person name="Obornik M."/>
            <person name="Parker M.S."/>
            <person name="Petit J.L."/>
            <person name="Porcel B.M."/>
            <person name="Poulsen N."/>
            <person name="Robison M."/>
            <person name="Rychlewski L."/>
            <person name="Rynearson T.A."/>
            <person name="Schmutz J."/>
            <person name="Shapiro H."/>
            <person name="Siaut M."/>
            <person name="Stanley M."/>
            <person name="Sussman M.R."/>
            <person name="Taylor A.R."/>
            <person name="Vardi A."/>
            <person name="von Dassow P."/>
            <person name="Vyverman W."/>
            <person name="Willis A."/>
            <person name="Wyrwicz L.S."/>
            <person name="Rokhsar D.S."/>
            <person name="Weissenbach J."/>
            <person name="Armbrust E.V."/>
            <person name="Green B.R."/>
            <person name="Van de Peer Y."/>
            <person name="Grigoriev I.V."/>
        </authorList>
    </citation>
    <scope>NUCLEOTIDE SEQUENCE [LARGE SCALE GENOMIC DNA]</scope>
    <source>
        <strain evidence="6 7">CCMP1335</strain>
    </source>
</reference>
<accession>B5YP64</accession>
<dbReference type="GO" id="GO:0006869">
    <property type="term" value="P:lipid transport"/>
    <property type="evidence" value="ECO:0007669"/>
    <property type="project" value="UniProtKB-KW"/>
</dbReference>
<evidence type="ECO:0000313" key="6">
    <source>
        <dbReference type="EMBL" id="ACI64747.1"/>
    </source>
</evidence>
<dbReference type="GO" id="GO:0006623">
    <property type="term" value="P:protein targeting to vacuole"/>
    <property type="evidence" value="ECO:0000318"/>
    <property type="project" value="GO_Central"/>
</dbReference>
<dbReference type="PaxDb" id="35128-Thaps6670"/>
<feature type="compositionally biased region" description="Low complexity" evidence="4">
    <location>
        <begin position="74"/>
        <end position="89"/>
    </location>
</feature>
<keyword evidence="3" id="KW-0445">Lipid transport</keyword>
<feature type="region of interest" description="Disordered" evidence="4">
    <location>
        <begin position="2904"/>
        <end position="2929"/>
    </location>
</feature>
<gene>
    <name evidence="6" type="ORF">THAPS_6670</name>
</gene>
<dbReference type="InterPro" id="IPR026854">
    <property type="entry name" value="VPS13_N"/>
</dbReference>
<dbReference type="RefSeq" id="XP_002296030.1">
    <property type="nucleotide sequence ID" value="XM_002295994.1"/>
</dbReference>
<dbReference type="PANTHER" id="PTHR16166:SF93">
    <property type="entry name" value="INTERMEMBRANE LIPID TRANSFER PROTEIN VPS13"/>
    <property type="match status" value="1"/>
</dbReference>
<evidence type="ECO:0000313" key="7">
    <source>
        <dbReference type="Proteomes" id="UP000001449"/>
    </source>
</evidence>
<evidence type="ECO:0000256" key="3">
    <source>
        <dbReference type="ARBA" id="ARBA00023055"/>
    </source>
</evidence>
<organism evidence="6 7">
    <name type="scientific">Thalassiosira pseudonana</name>
    <name type="common">Marine diatom</name>
    <name type="synonym">Cyclotella nana</name>
    <dbReference type="NCBI Taxonomy" id="35128"/>
    <lineage>
        <taxon>Eukaryota</taxon>
        <taxon>Sar</taxon>
        <taxon>Stramenopiles</taxon>
        <taxon>Ochrophyta</taxon>
        <taxon>Bacillariophyta</taxon>
        <taxon>Coscinodiscophyceae</taxon>
        <taxon>Thalassiosirophycidae</taxon>
        <taxon>Thalassiosirales</taxon>
        <taxon>Thalassiosiraceae</taxon>
        <taxon>Thalassiosira</taxon>
    </lineage>
</organism>